<feature type="compositionally biased region" description="Low complexity" evidence="1">
    <location>
        <begin position="83"/>
        <end position="92"/>
    </location>
</feature>
<proteinExistence type="predicted"/>
<evidence type="ECO:0000313" key="2">
    <source>
        <dbReference type="EMBL" id="SDM31384.1"/>
    </source>
</evidence>
<dbReference type="Proteomes" id="UP000198704">
    <property type="component" value="Unassembled WGS sequence"/>
</dbReference>
<gene>
    <name evidence="2" type="ORF">SAMN05216360_101523</name>
</gene>
<dbReference type="STRING" id="582672.SAMN05216360_101523"/>
<dbReference type="EMBL" id="FNHS01000001">
    <property type="protein sequence ID" value="SDM31384.1"/>
    <property type="molecule type" value="Genomic_DNA"/>
</dbReference>
<dbReference type="RefSeq" id="WP_091712982.1">
    <property type="nucleotide sequence ID" value="NZ_FNHS01000001.1"/>
</dbReference>
<feature type="compositionally biased region" description="Basic residues" evidence="1">
    <location>
        <begin position="99"/>
        <end position="108"/>
    </location>
</feature>
<evidence type="ECO:0000256" key="1">
    <source>
        <dbReference type="SAM" id="MobiDB-lite"/>
    </source>
</evidence>
<feature type="compositionally biased region" description="Basic and acidic residues" evidence="1">
    <location>
        <begin position="55"/>
        <end position="81"/>
    </location>
</feature>
<sequence>MARDLAHIATALSRPWAITSEGLDELVFLARREDIQIKALAPRAQDHVTGGVSAGDHDVDVDGPPKRKALAEGDDYLREYGKSIGTGSPSSRSSDRSSRGRRGWRAAA</sequence>
<evidence type="ECO:0000313" key="3">
    <source>
        <dbReference type="Proteomes" id="UP000198704"/>
    </source>
</evidence>
<feature type="region of interest" description="Disordered" evidence="1">
    <location>
        <begin position="44"/>
        <end position="108"/>
    </location>
</feature>
<protein>
    <submittedName>
        <fullName evidence="2">Uncharacterized protein</fullName>
    </submittedName>
</protein>
<accession>A0A1G9S7F9</accession>
<name>A0A1G9S7F9_9HYPH</name>
<keyword evidence="3" id="KW-1185">Reference proteome</keyword>
<dbReference type="AlphaFoldDB" id="A0A1G9S7F9"/>
<reference evidence="3" key="1">
    <citation type="submission" date="2016-10" db="EMBL/GenBank/DDBJ databases">
        <authorList>
            <person name="Varghese N."/>
            <person name="Submissions S."/>
        </authorList>
    </citation>
    <scope>NUCLEOTIDE SEQUENCE [LARGE SCALE GENOMIC DNA]</scope>
    <source>
        <strain evidence="3">BL47</strain>
    </source>
</reference>
<organism evidence="2 3">
    <name type="scientific">Methylobacterium phyllostachyos</name>
    <dbReference type="NCBI Taxonomy" id="582672"/>
    <lineage>
        <taxon>Bacteria</taxon>
        <taxon>Pseudomonadati</taxon>
        <taxon>Pseudomonadota</taxon>
        <taxon>Alphaproteobacteria</taxon>
        <taxon>Hyphomicrobiales</taxon>
        <taxon>Methylobacteriaceae</taxon>
        <taxon>Methylobacterium</taxon>
    </lineage>
</organism>